<dbReference type="Proteomes" id="UP000187344">
    <property type="component" value="Unassembled WGS sequence"/>
</dbReference>
<organism evidence="10 11">
    <name type="scientific">Bartonella apis</name>
    <dbReference type="NCBI Taxonomy" id="1686310"/>
    <lineage>
        <taxon>Bacteria</taxon>
        <taxon>Pseudomonadati</taxon>
        <taxon>Pseudomonadota</taxon>
        <taxon>Alphaproteobacteria</taxon>
        <taxon>Hyphomicrobiales</taxon>
        <taxon>Bartonellaceae</taxon>
        <taxon>Bartonella</taxon>
    </lineage>
</organism>
<dbReference type="Pfam" id="PF00361">
    <property type="entry name" value="Proton_antipo_M"/>
    <property type="match status" value="1"/>
</dbReference>
<accession>A0A1R0FBH2</accession>
<feature type="transmembrane region" description="Helical" evidence="8">
    <location>
        <begin position="6"/>
        <end position="27"/>
    </location>
</feature>
<feature type="transmembrane region" description="Helical" evidence="8">
    <location>
        <begin position="446"/>
        <end position="463"/>
    </location>
</feature>
<dbReference type="InterPro" id="IPR050586">
    <property type="entry name" value="CPA3_Na-H_Antiporter_D"/>
</dbReference>
<dbReference type="EMBL" id="LXYT01000001">
    <property type="protein sequence ID" value="OLY44324.1"/>
    <property type="molecule type" value="Genomic_DNA"/>
</dbReference>
<evidence type="ECO:0000256" key="8">
    <source>
        <dbReference type="SAM" id="Phobius"/>
    </source>
</evidence>
<dbReference type="InterPro" id="IPR001750">
    <property type="entry name" value="ND/Mrp_TM"/>
</dbReference>
<evidence type="ECO:0000256" key="1">
    <source>
        <dbReference type="ARBA" id="ARBA00004651"/>
    </source>
</evidence>
<feature type="transmembrane region" description="Helical" evidence="8">
    <location>
        <begin position="243"/>
        <end position="264"/>
    </location>
</feature>
<comment type="similarity">
    <text evidence="2">Belongs to the CPA3 antiporters (TC 2.A.63) subunit D family.</text>
</comment>
<keyword evidence="11" id="KW-1185">Reference proteome</keyword>
<dbReference type="AlphaFoldDB" id="A0A1R0FBH2"/>
<name>A0A1R0FBH2_9HYPH</name>
<dbReference type="PANTHER" id="PTHR42703">
    <property type="entry name" value="NADH DEHYDROGENASE"/>
    <property type="match status" value="1"/>
</dbReference>
<keyword evidence="4 7" id="KW-0812">Transmembrane</keyword>
<comment type="caution">
    <text evidence="10">The sequence shown here is derived from an EMBL/GenBank/DDBJ whole genome shotgun (WGS) entry which is preliminary data.</text>
</comment>
<evidence type="ECO:0000256" key="2">
    <source>
        <dbReference type="ARBA" id="ARBA00005346"/>
    </source>
</evidence>
<evidence type="ECO:0000313" key="11">
    <source>
        <dbReference type="Proteomes" id="UP000187344"/>
    </source>
</evidence>
<sequence>MIENFLHHLVILPILLPVATAALLLFYDERRRKLKLWISLSSIGLLILVSIGLIERAVDVSPHAEVYSLGNWQAPFGIVLVLDRLSAVMVFLASILAAASLVFSAAHWHKAGPHFHSLMQFMIAGVNGAFLTGDLFNLFVFFEVMLTASYGLALHGSGQARVRAGMHYVVVNLIASSFFLIGAALIYGVCGTLNMADLALKLQTLKSADRIIFESGAAILGIAFLVKAGMWPLNFWLTPTYSAAAAPVGATFAILSKVGIYVVLRLTLLVFGTNSGTLTGFGNDILFYGGLATLIFGFIGVLASQALGRLASYSVLVSSGTLLAAIGTGNASLTAGALFYIVSSTLSLAAFFLLVELVERSQDTAANVLAVTMEVYGEDEEDEEDEVGTYIPATLAILGACFGITAILIIGMPPFSGFVAKFMMITGVFNPDGLNGDGYQPSARDWTFVALLIFSGFAALIAMTRTGIRTFWASIEGKVPRVQVIEFAPVAGLLGLCLLLTIAAGPVASYLGKAAEELHHPQNYIDSVLPQETVAVSPIPSQELTAGLIDNVDAERGMK</sequence>
<comment type="subcellular location">
    <subcellularLocation>
        <location evidence="1">Cell membrane</location>
        <topology evidence="1">Multi-pass membrane protein</topology>
    </subcellularLocation>
    <subcellularLocation>
        <location evidence="7">Membrane</location>
        <topology evidence="7">Multi-pass membrane protein</topology>
    </subcellularLocation>
</comment>
<feature type="transmembrane region" description="Helical" evidence="8">
    <location>
        <begin position="85"/>
        <end position="106"/>
    </location>
</feature>
<dbReference type="PANTHER" id="PTHR42703:SF1">
    <property type="entry name" value="NA(+)_H(+) ANTIPORTER SUBUNIT D1"/>
    <property type="match status" value="1"/>
</dbReference>
<feature type="transmembrane region" description="Helical" evidence="8">
    <location>
        <begin position="337"/>
        <end position="355"/>
    </location>
</feature>
<evidence type="ECO:0000259" key="9">
    <source>
        <dbReference type="Pfam" id="PF00361"/>
    </source>
</evidence>
<evidence type="ECO:0000256" key="6">
    <source>
        <dbReference type="ARBA" id="ARBA00023136"/>
    </source>
</evidence>
<feature type="transmembrane region" description="Helical" evidence="8">
    <location>
        <begin position="390"/>
        <end position="411"/>
    </location>
</feature>
<keyword evidence="5 8" id="KW-1133">Transmembrane helix</keyword>
<feature type="transmembrane region" description="Helical" evidence="8">
    <location>
        <begin position="285"/>
        <end position="304"/>
    </location>
</feature>
<evidence type="ECO:0000256" key="3">
    <source>
        <dbReference type="ARBA" id="ARBA00022475"/>
    </source>
</evidence>
<keyword evidence="6 8" id="KW-0472">Membrane</keyword>
<feature type="transmembrane region" description="Helical" evidence="8">
    <location>
        <begin position="166"/>
        <end position="190"/>
    </location>
</feature>
<feature type="transmembrane region" description="Helical" evidence="8">
    <location>
        <begin position="34"/>
        <end position="54"/>
    </location>
</feature>
<evidence type="ECO:0000256" key="5">
    <source>
        <dbReference type="ARBA" id="ARBA00022989"/>
    </source>
</evidence>
<feature type="transmembrane region" description="Helical" evidence="8">
    <location>
        <begin position="484"/>
        <end position="504"/>
    </location>
</feature>
<keyword evidence="3" id="KW-1003">Cell membrane</keyword>
<feature type="domain" description="NADH:quinone oxidoreductase/Mrp antiporter transmembrane" evidence="9">
    <location>
        <begin position="133"/>
        <end position="430"/>
    </location>
</feature>
<protein>
    <submittedName>
        <fullName evidence="10">Multicomponent K+:H+ antiporter subunit D</fullName>
    </submittedName>
</protein>
<dbReference type="GO" id="GO:0005886">
    <property type="term" value="C:plasma membrane"/>
    <property type="evidence" value="ECO:0007669"/>
    <property type="project" value="UniProtKB-SubCell"/>
</dbReference>
<proteinExistence type="inferred from homology"/>
<gene>
    <name evidence="10" type="ORF">PEB0149_017930</name>
</gene>
<evidence type="ECO:0000313" key="10">
    <source>
        <dbReference type="EMBL" id="OLY44324.1"/>
    </source>
</evidence>
<evidence type="ECO:0000256" key="4">
    <source>
        <dbReference type="ARBA" id="ARBA00022692"/>
    </source>
</evidence>
<feature type="transmembrane region" description="Helical" evidence="8">
    <location>
        <begin position="118"/>
        <end position="146"/>
    </location>
</feature>
<evidence type="ECO:0000256" key="7">
    <source>
        <dbReference type="RuleBase" id="RU000320"/>
    </source>
</evidence>
<dbReference type="RefSeq" id="WP_419185513.1">
    <property type="nucleotide sequence ID" value="NZ_CALYQA010000002.1"/>
</dbReference>
<reference evidence="10 11" key="1">
    <citation type="submission" date="2016-12" db="EMBL/GenBank/DDBJ databases">
        <title>Comparative genomics of Bartonella apis.</title>
        <authorList>
            <person name="Engel P."/>
        </authorList>
    </citation>
    <scope>NUCLEOTIDE SEQUENCE [LARGE SCALE GENOMIC DNA]</scope>
    <source>
        <strain evidence="10 11">PEB0149</strain>
    </source>
</reference>
<dbReference type="NCBIfam" id="NF009309">
    <property type="entry name" value="PRK12666.1"/>
    <property type="match status" value="1"/>
</dbReference>
<feature type="transmembrane region" description="Helical" evidence="8">
    <location>
        <begin position="211"/>
        <end position="231"/>
    </location>
</feature>